<keyword evidence="3" id="KW-1185">Reference proteome</keyword>
<accession>A0A4Q7JCB4</accession>
<dbReference type="Proteomes" id="UP000292003">
    <property type="component" value="Unassembled WGS sequence"/>
</dbReference>
<dbReference type="OrthoDB" id="3290158at2"/>
<reference evidence="2 3" key="1">
    <citation type="submission" date="2019-02" db="EMBL/GenBank/DDBJ databases">
        <title>Draft genome sequence of Amycolatopsis sp. 8-3EHSu isolated from roots of Suaeda maritima.</title>
        <authorList>
            <person name="Duangmal K."/>
            <person name="Chantavorakit T."/>
        </authorList>
    </citation>
    <scope>NUCLEOTIDE SEQUENCE [LARGE SCALE GENOMIC DNA]</scope>
    <source>
        <strain evidence="2 3">8-3EHSu</strain>
    </source>
</reference>
<dbReference type="GO" id="GO:0051537">
    <property type="term" value="F:2 iron, 2 sulfur cluster binding"/>
    <property type="evidence" value="ECO:0007669"/>
    <property type="project" value="InterPro"/>
</dbReference>
<gene>
    <name evidence="2" type="ORF">EWH70_07820</name>
</gene>
<comment type="caution">
    <text evidence="2">The sequence shown here is derived from an EMBL/GenBank/DDBJ whole genome shotgun (WGS) entry which is preliminary data.</text>
</comment>
<feature type="domain" description="Ferric siderophore reductase C-terminal" evidence="1">
    <location>
        <begin position="151"/>
        <end position="171"/>
    </location>
</feature>
<name>A0A4Q7JCB4_9PSEU</name>
<proteinExistence type="predicted"/>
<organism evidence="2 3">
    <name type="scientific">Amycolatopsis suaedae</name>
    <dbReference type="NCBI Taxonomy" id="2510978"/>
    <lineage>
        <taxon>Bacteria</taxon>
        <taxon>Bacillati</taxon>
        <taxon>Actinomycetota</taxon>
        <taxon>Actinomycetes</taxon>
        <taxon>Pseudonocardiales</taxon>
        <taxon>Pseudonocardiaceae</taxon>
        <taxon>Amycolatopsis</taxon>
    </lineage>
</organism>
<dbReference type="InterPro" id="IPR024726">
    <property type="entry name" value="FhuF_C"/>
</dbReference>
<evidence type="ECO:0000313" key="2">
    <source>
        <dbReference type="EMBL" id="RZQ64927.1"/>
    </source>
</evidence>
<dbReference type="EMBL" id="SFCC01000003">
    <property type="protein sequence ID" value="RZQ64927.1"/>
    <property type="molecule type" value="Genomic_DNA"/>
</dbReference>
<evidence type="ECO:0000313" key="3">
    <source>
        <dbReference type="Proteomes" id="UP000292003"/>
    </source>
</evidence>
<dbReference type="AlphaFoldDB" id="A0A4Q7JCB4"/>
<dbReference type="Pfam" id="PF11575">
    <property type="entry name" value="FhuF_C"/>
    <property type="match status" value="1"/>
</dbReference>
<evidence type="ECO:0000259" key="1">
    <source>
        <dbReference type="Pfam" id="PF11575"/>
    </source>
</evidence>
<sequence>MYGPVDERVLGTVRWYMASSVLLGPAAESAVAGRLTDPALDAVTLRLHPDGRYVDAVADRAFPGDLGEFGATLGDALAAVVSAVSVACGAGEPALWAIATDSLANRLLWAGQAAGDVDGAIELAGRLAAAVGHRMPAPRYVTVGRNQLVRRASCCLLYRIPGEPKCVSCPRQTPEQRAERLRPFG</sequence>
<protein>
    <submittedName>
        <fullName evidence="2">(2Fe-2S)-binding protein</fullName>
    </submittedName>
</protein>